<dbReference type="Proteomes" id="UP000091857">
    <property type="component" value="Chromosome 10"/>
</dbReference>
<proteinExistence type="predicted"/>
<gene>
    <name evidence="1" type="ORF">MANES_10G139509v8</name>
</gene>
<protein>
    <submittedName>
        <fullName evidence="1">Uncharacterized protein</fullName>
    </submittedName>
</protein>
<name>A0ACB7H2R0_MANES</name>
<evidence type="ECO:0000313" key="1">
    <source>
        <dbReference type="EMBL" id="KAG8646274.1"/>
    </source>
</evidence>
<dbReference type="EMBL" id="CM004396">
    <property type="protein sequence ID" value="KAG8646274.1"/>
    <property type="molecule type" value="Genomic_DNA"/>
</dbReference>
<organism evidence="1 2">
    <name type="scientific">Manihot esculenta</name>
    <name type="common">Cassava</name>
    <name type="synonym">Jatropha manihot</name>
    <dbReference type="NCBI Taxonomy" id="3983"/>
    <lineage>
        <taxon>Eukaryota</taxon>
        <taxon>Viridiplantae</taxon>
        <taxon>Streptophyta</taxon>
        <taxon>Embryophyta</taxon>
        <taxon>Tracheophyta</taxon>
        <taxon>Spermatophyta</taxon>
        <taxon>Magnoliopsida</taxon>
        <taxon>eudicotyledons</taxon>
        <taxon>Gunneridae</taxon>
        <taxon>Pentapetalae</taxon>
        <taxon>rosids</taxon>
        <taxon>fabids</taxon>
        <taxon>Malpighiales</taxon>
        <taxon>Euphorbiaceae</taxon>
        <taxon>Crotonoideae</taxon>
        <taxon>Manihoteae</taxon>
        <taxon>Manihot</taxon>
    </lineage>
</organism>
<sequence>MAQEGNRQTSQLVNPQGEYDPQGLKLENHQLLVNSQGGNVEGGNADDDDQSGQSNWKCCLRWIWPKLKWPSWKRCLRWKWPKLKWPSWKRSKLRWPSELYTVNGEAQDCLSSPLVTNSHGGRRAKNSARPSQRVKTFTLSGK</sequence>
<reference evidence="2" key="1">
    <citation type="journal article" date="2016" name="Nat. Biotechnol.">
        <title>Sequencing wild and cultivated cassava and related species reveals extensive interspecific hybridization and genetic diversity.</title>
        <authorList>
            <person name="Bredeson J.V."/>
            <person name="Lyons J.B."/>
            <person name="Prochnik S.E."/>
            <person name="Wu G.A."/>
            <person name="Ha C.M."/>
            <person name="Edsinger-Gonzales E."/>
            <person name="Grimwood J."/>
            <person name="Schmutz J."/>
            <person name="Rabbi I.Y."/>
            <person name="Egesi C."/>
            <person name="Nauluvula P."/>
            <person name="Lebot V."/>
            <person name="Ndunguru J."/>
            <person name="Mkamilo G."/>
            <person name="Bart R.S."/>
            <person name="Setter T.L."/>
            <person name="Gleadow R.M."/>
            <person name="Kulakow P."/>
            <person name="Ferguson M.E."/>
            <person name="Rounsley S."/>
            <person name="Rokhsar D.S."/>
        </authorList>
    </citation>
    <scope>NUCLEOTIDE SEQUENCE [LARGE SCALE GENOMIC DNA]</scope>
    <source>
        <strain evidence="2">cv. AM560-2</strain>
    </source>
</reference>
<keyword evidence="2" id="KW-1185">Reference proteome</keyword>
<comment type="caution">
    <text evidence="1">The sequence shown here is derived from an EMBL/GenBank/DDBJ whole genome shotgun (WGS) entry which is preliminary data.</text>
</comment>
<evidence type="ECO:0000313" key="2">
    <source>
        <dbReference type="Proteomes" id="UP000091857"/>
    </source>
</evidence>
<accession>A0ACB7H2R0</accession>